<accession>A0AC35UGT5</accession>
<evidence type="ECO:0000313" key="1">
    <source>
        <dbReference type="Proteomes" id="UP000095286"/>
    </source>
</evidence>
<dbReference type="WBParaSite" id="RSKR_0001113600.1">
    <property type="protein sequence ID" value="RSKR_0001113600.1"/>
    <property type="gene ID" value="RSKR_0001113600"/>
</dbReference>
<proteinExistence type="predicted"/>
<evidence type="ECO:0000313" key="2">
    <source>
        <dbReference type="WBParaSite" id="RSKR_0001113600.1"/>
    </source>
</evidence>
<dbReference type="Proteomes" id="UP000095286">
    <property type="component" value="Unplaced"/>
</dbReference>
<name>A0AC35UGT5_9BILA</name>
<organism evidence="1 2">
    <name type="scientific">Rhabditophanes sp. KR3021</name>
    <dbReference type="NCBI Taxonomy" id="114890"/>
    <lineage>
        <taxon>Eukaryota</taxon>
        <taxon>Metazoa</taxon>
        <taxon>Ecdysozoa</taxon>
        <taxon>Nematoda</taxon>
        <taxon>Chromadorea</taxon>
        <taxon>Rhabditida</taxon>
        <taxon>Tylenchina</taxon>
        <taxon>Panagrolaimomorpha</taxon>
        <taxon>Strongyloidoidea</taxon>
        <taxon>Alloionematidae</taxon>
        <taxon>Rhabditophanes</taxon>
    </lineage>
</organism>
<sequence length="134" mass="14768">MSNPNDTRPEIVAALRKQAFAPDIDPVFQFMETLDSFNPVLPDSVTNYYLNRSGVDAVDPNISKLISVCTQKFISDILLDCMLQTKHRGLGVGKKGTKEVKYALTMDVLQDVLKEYGVEPLPKVPTIAQTGPGK</sequence>
<protein>
    <submittedName>
        <fullName evidence="2">Transcription initiation factor TFIID subunit 10</fullName>
    </submittedName>
</protein>
<reference evidence="2" key="1">
    <citation type="submission" date="2016-11" db="UniProtKB">
        <authorList>
            <consortium name="WormBaseParasite"/>
        </authorList>
    </citation>
    <scope>IDENTIFICATION</scope>
    <source>
        <strain evidence="2">KR3021</strain>
    </source>
</reference>